<reference evidence="1" key="1">
    <citation type="submission" date="2021-03" db="EMBL/GenBank/DDBJ databases">
        <title>Evolutionary priming and transition to the ectomycorrhizal habit in an iconic lineage of mushroom-forming fungi: is preadaptation a requirement?</title>
        <authorList>
            <consortium name="DOE Joint Genome Institute"/>
            <person name="Looney B.P."/>
            <person name="Miyauchi S."/>
            <person name="Morin E."/>
            <person name="Drula E."/>
            <person name="Courty P.E."/>
            <person name="Chicoki N."/>
            <person name="Fauchery L."/>
            <person name="Kohler A."/>
            <person name="Kuo A."/>
            <person name="LaButti K."/>
            <person name="Pangilinan J."/>
            <person name="Lipzen A."/>
            <person name="Riley R."/>
            <person name="Andreopoulos W."/>
            <person name="He G."/>
            <person name="Johnson J."/>
            <person name="Barry K.W."/>
            <person name="Grigoriev I.V."/>
            <person name="Nagy L."/>
            <person name="Hibbett D."/>
            <person name="Henrissat B."/>
            <person name="Matheny P.B."/>
            <person name="Labbe J."/>
            <person name="Martin A.F."/>
        </authorList>
    </citation>
    <scope>NUCLEOTIDE SEQUENCE</scope>
    <source>
        <strain evidence="1">BPL698</strain>
    </source>
</reference>
<dbReference type="EMBL" id="JAGFNK010000068">
    <property type="protein sequence ID" value="KAI9509262.1"/>
    <property type="molecule type" value="Genomic_DNA"/>
</dbReference>
<protein>
    <submittedName>
        <fullName evidence="1">Uncharacterized protein</fullName>
    </submittedName>
</protein>
<keyword evidence="2" id="KW-1185">Reference proteome</keyword>
<evidence type="ECO:0000313" key="1">
    <source>
        <dbReference type="EMBL" id="KAI9509262.1"/>
    </source>
</evidence>
<evidence type="ECO:0000313" key="2">
    <source>
        <dbReference type="Proteomes" id="UP001207468"/>
    </source>
</evidence>
<organism evidence="1 2">
    <name type="scientific">Russula earlei</name>
    <dbReference type="NCBI Taxonomy" id="71964"/>
    <lineage>
        <taxon>Eukaryota</taxon>
        <taxon>Fungi</taxon>
        <taxon>Dikarya</taxon>
        <taxon>Basidiomycota</taxon>
        <taxon>Agaricomycotina</taxon>
        <taxon>Agaricomycetes</taxon>
        <taxon>Russulales</taxon>
        <taxon>Russulaceae</taxon>
        <taxon>Russula</taxon>
    </lineage>
</organism>
<gene>
    <name evidence="1" type="ORF">F5148DRAFT_779858</name>
</gene>
<comment type="caution">
    <text evidence="1">The sequence shown here is derived from an EMBL/GenBank/DDBJ whole genome shotgun (WGS) entry which is preliminary data.</text>
</comment>
<dbReference type="Proteomes" id="UP001207468">
    <property type="component" value="Unassembled WGS sequence"/>
</dbReference>
<name>A0ACC0UDT6_9AGAM</name>
<proteinExistence type="predicted"/>
<sequence>MLGRRLGLEARLLRSCKRPHMHYACGPSAHCAPSSRTCPSLRSSPPSHESYSLDSLSFIHIWIRYFLYCLLSEELGGVWKLGIVRPRCGARPHGSGSGSGSSSGVTVAIAEPQPFQGSFGAHRSRRSRGRETRHTRHLAAHLNLCAPVTLGARVRHCCRASPRHATAVGAYVMCEPRTIGTAIVVSVNELFNGPTYSYFRSTDKLPIHRPFDKATRIFGFLNRHTPHEGKGSVGERLSRTWMAQ</sequence>
<accession>A0ACC0UDT6</accession>